<evidence type="ECO:0000313" key="3">
    <source>
        <dbReference type="EMBL" id="MCZ0856850.1"/>
    </source>
</evidence>
<feature type="domain" description="Glyoxalase-like" evidence="2">
    <location>
        <begin position="11"/>
        <end position="146"/>
    </location>
</feature>
<evidence type="ECO:0000259" key="2">
    <source>
        <dbReference type="Pfam" id="PF13468"/>
    </source>
</evidence>
<dbReference type="EMBL" id="JAPTMY010000003">
    <property type="protein sequence ID" value="MCZ0856850.1"/>
    <property type="molecule type" value="Genomic_DNA"/>
</dbReference>
<dbReference type="InterPro" id="IPR025870">
    <property type="entry name" value="Glyoxalase-like_dom"/>
</dbReference>
<sequence length="187" mass="20440">MTPTDLGYVLYKMKDLGAAVDDFRNRGFAVEYGRRRNPINALAYFSEGPYLELLARTGTPKALKKLTALVGGRHWRALSRLAGWDECAEGLCGLCLEGDDAQFRYAVRSLDDDGLELGPHRTDTAGRTLRYRVFFPADPDLPFFHDALLHRPAPDGLHPPGRGAPHHLGAPAGAAGQAPARPRPVRG</sequence>
<dbReference type="Pfam" id="PF13468">
    <property type="entry name" value="Glyoxalase_3"/>
    <property type="match status" value="1"/>
</dbReference>
<dbReference type="Proteomes" id="UP001072034">
    <property type="component" value="Unassembled WGS sequence"/>
</dbReference>
<feature type="compositionally biased region" description="Low complexity" evidence="1">
    <location>
        <begin position="156"/>
        <end position="180"/>
    </location>
</feature>
<evidence type="ECO:0000256" key="1">
    <source>
        <dbReference type="SAM" id="MobiDB-lite"/>
    </source>
</evidence>
<organism evidence="3 4">
    <name type="scientific">Actinomyces israelii</name>
    <dbReference type="NCBI Taxonomy" id="1659"/>
    <lineage>
        <taxon>Bacteria</taxon>
        <taxon>Bacillati</taxon>
        <taxon>Actinomycetota</taxon>
        <taxon>Actinomycetes</taxon>
        <taxon>Actinomycetales</taxon>
        <taxon>Actinomycetaceae</taxon>
        <taxon>Actinomyces</taxon>
    </lineage>
</organism>
<keyword evidence="4" id="KW-1185">Reference proteome</keyword>
<accession>A0ABT4I568</accession>
<dbReference type="RefSeq" id="WP_268916547.1">
    <property type="nucleotide sequence ID" value="NZ_JAPTMY010000003.1"/>
</dbReference>
<gene>
    <name evidence="3" type="ORF">OHJ16_02120</name>
</gene>
<dbReference type="InterPro" id="IPR029068">
    <property type="entry name" value="Glyas_Bleomycin-R_OHBP_Dase"/>
</dbReference>
<name>A0ABT4I568_9ACTO</name>
<evidence type="ECO:0000313" key="4">
    <source>
        <dbReference type="Proteomes" id="UP001072034"/>
    </source>
</evidence>
<protein>
    <submittedName>
        <fullName evidence="3">VOC family protein</fullName>
    </submittedName>
</protein>
<dbReference type="Gene3D" id="3.10.180.10">
    <property type="entry name" value="2,3-Dihydroxybiphenyl 1,2-Dioxygenase, domain 1"/>
    <property type="match status" value="1"/>
</dbReference>
<feature type="region of interest" description="Disordered" evidence="1">
    <location>
        <begin position="154"/>
        <end position="187"/>
    </location>
</feature>
<proteinExistence type="predicted"/>
<reference evidence="3" key="1">
    <citation type="submission" date="2022-10" db="EMBL/GenBank/DDBJ databases">
        <title>Genome sequence of Actinomyces israelii ATCC 10048.</title>
        <authorList>
            <person name="Watt R.M."/>
            <person name="Tong W.M."/>
        </authorList>
    </citation>
    <scope>NUCLEOTIDE SEQUENCE</scope>
    <source>
        <strain evidence="3">ATCC 10048</strain>
    </source>
</reference>
<comment type="caution">
    <text evidence="3">The sequence shown here is derived from an EMBL/GenBank/DDBJ whole genome shotgun (WGS) entry which is preliminary data.</text>
</comment>